<dbReference type="AlphaFoldDB" id="A0A0D2JXJ7"/>
<evidence type="ECO:0000256" key="1">
    <source>
        <dbReference type="SAM" id="MobiDB-lite"/>
    </source>
</evidence>
<feature type="region of interest" description="Disordered" evidence="1">
    <location>
        <begin position="21"/>
        <end position="42"/>
    </location>
</feature>
<evidence type="ECO:0000313" key="3">
    <source>
        <dbReference type="Proteomes" id="UP000054498"/>
    </source>
</evidence>
<name>A0A0D2JXJ7_9CHLO</name>
<dbReference type="GeneID" id="25737469"/>
<organism evidence="2 3">
    <name type="scientific">Monoraphidium neglectum</name>
    <dbReference type="NCBI Taxonomy" id="145388"/>
    <lineage>
        <taxon>Eukaryota</taxon>
        <taxon>Viridiplantae</taxon>
        <taxon>Chlorophyta</taxon>
        <taxon>core chlorophytes</taxon>
        <taxon>Chlorophyceae</taxon>
        <taxon>CS clade</taxon>
        <taxon>Sphaeropleales</taxon>
        <taxon>Selenastraceae</taxon>
        <taxon>Monoraphidium</taxon>
    </lineage>
</organism>
<feature type="region of interest" description="Disordered" evidence="1">
    <location>
        <begin position="95"/>
        <end position="120"/>
    </location>
</feature>
<dbReference type="EMBL" id="KK100864">
    <property type="protein sequence ID" value="KIZ03368.1"/>
    <property type="molecule type" value="Genomic_DNA"/>
</dbReference>
<keyword evidence="3" id="KW-1185">Reference proteome</keyword>
<feature type="compositionally biased region" description="Basic and acidic residues" evidence="1">
    <location>
        <begin position="24"/>
        <end position="35"/>
    </location>
</feature>
<dbReference type="KEGG" id="mng:MNEG_4592"/>
<dbReference type="RefSeq" id="XP_013902387.1">
    <property type="nucleotide sequence ID" value="XM_014046933.1"/>
</dbReference>
<dbReference type="Proteomes" id="UP000054498">
    <property type="component" value="Unassembled WGS sequence"/>
</dbReference>
<proteinExistence type="predicted"/>
<protein>
    <submittedName>
        <fullName evidence="2">Uncharacterized protein</fullName>
    </submittedName>
</protein>
<gene>
    <name evidence="2" type="ORF">MNEG_4592</name>
</gene>
<sequence>MGPIQEEDVHNLLDQVESYSATLREPRQPQPKKDFNVALGEPSDALSPGLLQRLLRVTRELELHHQAHLLMQSLMPVIYMEPEWLEQVGPPDGELCSRRSGPLRRPVANTSATACHPKHD</sequence>
<evidence type="ECO:0000313" key="2">
    <source>
        <dbReference type="EMBL" id="KIZ03368.1"/>
    </source>
</evidence>
<reference evidence="2 3" key="1">
    <citation type="journal article" date="2013" name="BMC Genomics">
        <title>Reconstruction of the lipid metabolism for the microalga Monoraphidium neglectum from its genome sequence reveals characteristics suitable for biofuel production.</title>
        <authorList>
            <person name="Bogen C."/>
            <person name="Al-Dilaimi A."/>
            <person name="Albersmeier A."/>
            <person name="Wichmann J."/>
            <person name="Grundmann M."/>
            <person name="Rupp O."/>
            <person name="Lauersen K.J."/>
            <person name="Blifernez-Klassen O."/>
            <person name="Kalinowski J."/>
            <person name="Goesmann A."/>
            <person name="Mussgnug J.H."/>
            <person name="Kruse O."/>
        </authorList>
    </citation>
    <scope>NUCLEOTIDE SEQUENCE [LARGE SCALE GENOMIC DNA]</scope>
    <source>
        <strain evidence="2 3">SAG 48.87</strain>
    </source>
</reference>
<accession>A0A0D2JXJ7</accession>